<evidence type="ECO:0000313" key="4">
    <source>
        <dbReference type="Proteomes" id="UP000318336"/>
    </source>
</evidence>
<dbReference type="Proteomes" id="UP000318336">
    <property type="component" value="Unassembled WGS sequence"/>
</dbReference>
<evidence type="ECO:0000256" key="2">
    <source>
        <dbReference type="SAM" id="Phobius"/>
    </source>
</evidence>
<feature type="region of interest" description="Disordered" evidence="1">
    <location>
        <begin position="50"/>
        <end position="93"/>
    </location>
</feature>
<proteinExistence type="predicted"/>
<reference evidence="3 4" key="1">
    <citation type="submission" date="2019-06" db="EMBL/GenBank/DDBJ databases">
        <title>Sequencing the genomes of 1000 actinobacteria strains.</title>
        <authorList>
            <person name="Klenk H.-P."/>
        </authorList>
    </citation>
    <scope>NUCLEOTIDE SEQUENCE [LARGE SCALE GENOMIC DNA]</scope>
    <source>
        <strain evidence="3 4">DSM 24617</strain>
    </source>
</reference>
<dbReference type="RefSeq" id="WP_142006282.1">
    <property type="nucleotide sequence ID" value="NZ_CAJTBP010000001.1"/>
</dbReference>
<keyword evidence="2" id="KW-0812">Transmembrane</keyword>
<keyword evidence="4" id="KW-1185">Reference proteome</keyword>
<evidence type="ECO:0000313" key="3">
    <source>
        <dbReference type="EMBL" id="TQL34192.1"/>
    </source>
</evidence>
<name>A0A542XED7_9MICO</name>
<dbReference type="EMBL" id="VFOK01000001">
    <property type="protein sequence ID" value="TQL34192.1"/>
    <property type="molecule type" value="Genomic_DNA"/>
</dbReference>
<keyword evidence="2" id="KW-0472">Membrane</keyword>
<accession>A0A542XED7</accession>
<feature type="compositionally biased region" description="Basic and acidic residues" evidence="1">
    <location>
        <begin position="71"/>
        <end position="81"/>
    </location>
</feature>
<gene>
    <name evidence="3" type="ORF">FB554_2352</name>
</gene>
<feature type="transmembrane region" description="Helical" evidence="2">
    <location>
        <begin position="12"/>
        <end position="32"/>
    </location>
</feature>
<sequence>MNNESIESVTTTAGLVGFIVLFTMSLACWWIFRSMNNTMRRIRYRDEVERAERGEDAGGWKPGMPLQRWYGPERPETDGKRPVAQASAPDAPE</sequence>
<dbReference type="OrthoDB" id="5149263at2"/>
<comment type="caution">
    <text evidence="3">The sequence shown here is derived from an EMBL/GenBank/DDBJ whole genome shotgun (WGS) entry which is preliminary data.</text>
</comment>
<evidence type="ECO:0000256" key="1">
    <source>
        <dbReference type="SAM" id="MobiDB-lite"/>
    </source>
</evidence>
<keyword evidence="2" id="KW-1133">Transmembrane helix</keyword>
<dbReference type="AlphaFoldDB" id="A0A542XED7"/>
<organism evidence="3 4">
    <name type="scientific">Barrientosiimonas humi</name>
    <dbReference type="NCBI Taxonomy" id="999931"/>
    <lineage>
        <taxon>Bacteria</taxon>
        <taxon>Bacillati</taxon>
        <taxon>Actinomycetota</taxon>
        <taxon>Actinomycetes</taxon>
        <taxon>Micrococcales</taxon>
        <taxon>Dermacoccaceae</taxon>
        <taxon>Barrientosiimonas</taxon>
    </lineage>
</organism>
<protein>
    <submittedName>
        <fullName evidence="3">Uncharacterized protein</fullName>
    </submittedName>
</protein>